<accession>A0A8J3KJ99</accession>
<dbReference type="EMBL" id="BONI01000005">
    <property type="protein sequence ID" value="GIG04062.1"/>
    <property type="molecule type" value="Genomic_DNA"/>
</dbReference>
<keyword evidence="1" id="KW-1133">Transmembrane helix</keyword>
<keyword evidence="3" id="KW-1185">Reference proteome</keyword>
<gene>
    <name evidence="2" type="ORF">Cco03nite_07620</name>
</gene>
<reference evidence="2 3" key="1">
    <citation type="submission" date="2021-01" db="EMBL/GenBank/DDBJ databases">
        <title>Whole genome shotgun sequence of Catellatospora coxensis NBRC 107359.</title>
        <authorList>
            <person name="Komaki H."/>
            <person name="Tamura T."/>
        </authorList>
    </citation>
    <scope>NUCLEOTIDE SEQUENCE [LARGE SCALE GENOMIC DNA]</scope>
    <source>
        <strain evidence="2 3">NBRC 107359</strain>
    </source>
</reference>
<name>A0A8J3KJ99_9ACTN</name>
<proteinExistence type="predicted"/>
<evidence type="ECO:0000313" key="3">
    <source>
        <dbReference type="Proteomes" id="UP000630887"/>
    </source>
</evidence>
<dbReference type="RefSeq" id="WP_203688549.1">
    <property type="nucleotide sequence ID" value="NZ_BAAALC010000011.1"/>
</dbReference>
<evidence type="ECO:0000256" key="1">
    <source>
        <dbReference type="SAM" id="Phobius"/>
    </source>
</evidence>
<dbReference type="InterPro" id="IPR021401">
    <property type="entry name" value="DUF3040"/>
</dbReference>
<keyword evidence="1" id="KW-0472">Membrane</keyword>
<sequence length="97" mass="9924">MALGPEDERRLAELAEQTRAADPHFALGLGAGDPHPPAEYRRPRRTGLRVVLALTGFALAVFLFATGAPGGGFLAAVGAVLALATVGDFAGSGDRPD</sequence>
<organism evidence="2 3">
    <name type="scientific">Catellatospora coxensis</name>
    <dbReference type="NCBI Taxonomy" id="310354"/>
    <lineage>
        <taxon>Bacteria</taxon>
        <taxon>Bacillati</taxon>
        <taxon>Actinomycetota</taxon>
        <taxon>Actinomycetes</taxon>
        <taxon>Micromonosporales</taxon>
        <taxon>Micromonosporaceae</taxon>
        <taxon>Catellatospora</taxon>
    </lineage>
</organism>
<keyword evidence="1" id="KW-0812">Transmembrane</keyword>
<dbReference type="Proteomes" id="UP000630887">
    <property type="component" value="Unassembled WGS sequence"/>
</dbReference>
<comment type="caution">
    <text evidence="2">The sequence shown here is derived from an EMBL/GenBank/DDBJ whole genome shotgun (WGS) entry which is preliminary data.</text>
</comment>
<dbReference type="AlphaFoldDB" id="A0A8J3KJ99"/>
<feature type="transmembrane region" description="Helical" evidence="1">
    <location>
        <begin position="47"/>
        <end position="65"/>
    </location>
</feature>
<dbReference type="Pfam" id="PF11239">
    <property type="entry name" value="DUF3040"/>
    <property type="match status" value="1"/>
</dbReference>
<evidence type="ECO:0008006" key="4">
    <source>
        <dbReference type="Google" id="ProtNLM"/>
    </source>
</evidence>
<evidence type="ECO:0000313" key="2">
    <source>
        <dbReference type="EMBL" id="GIG04062.1"/>
    </source>
</evidence>
<protein>
    <recommendedName>
        <fullName evidence="4">DUF3040 family protein</fullName>
    </recommendedName>
</protein>